<dbReference type="Pfam" id="PF02518">
    <property type="entry name" value="HATPase_c"/>
    <property type="match status" value="1"/>
</dbReference>
<name>A0A370Q4G2_9FLAO</name>
<keyword evidence="5" id="KW-0418">Kinase</keyword>
<dbReference type="CDD" id="cd00082">
    <property type="entry name" value="HisKA"/>
    <property type="match status" value="1"/>
</dbReference>
<dbReference type="CDD" id="cd17546">
    <property type="entry name" value="REC_hyHK_CKI1_RcsC-like"/>
    <property type="match status" value="1"/>
</dbReference>
<evidence type="ECO:0000259" key="9">
    <source>
        <dbReference type="PROSITE" id="PS50109"/>
    </source>
</evidence>
<dbReference type="SMART" id="SM00388">
    <property type="entry name" value="HisKA"/>
    <property type="match status" value="1"/>
</dbReference>
<feature type="transmembrane region" description="Helical" evidence="8">
    <location>
        <begin position="321"/>
        <end position="342"/>
    </location>
</feature>
<evidence type="ECO:0000256" key="6">
    <source>
        <dbReference type="PROSITE-ProRule" id="PRU00169"/>
    </source>
</evidence>
<evidence type="ECO:0000256" key="5">
    <source>
        <dbReference type="ARBA" id="ARBA00022777"/>
    </source>
</evidence>
<dbReference type="PROSITE" id="PS50109">
    <property type="entry name" value="HIS_KIN"/>
    <property type="match status" value="1"/>
</dbReference>
<dbReference type="InterPro" id="IPR003661">
    <property type="entry name" value="HisK_dim/P_dom"/>
</dbReference>
<keyword evidence="8" id="KW-0812">Transmembrane</keyword>
<dbReference type="Gene3D" id="1.25.40.10">
    <property type="entry name" value="Tetratricopeptide repeat domain"/>
    <property type="match status" value="1"/>
</dbReference>
<dbReference type="SUPFAM" id="SSF48452">
    <property type="entry name" value="TPR-like"/>
    <property type="match status" value="1"/>
</dbReference>
<dbReference type="SMART" id="SM00387">
    <property type="entry name" value="HATPase_c"/>
    <property type="match status" value="1"/>
</dbReference>
<dbReference type="AlphaFoldDB" id="A0A370Q4G2"/>
<sequence>MNKIVPVLIFSLYFGLYGLAQNPDTQKIVTDSVAKTATQKEIDTLYKFVEQQYFQKNYDEAIEKGKFAISLAEKEGYVEKIIDLSSLIGNSFLKSQDTIASKKIFSENIDRALKNNDPKSIVNAQIDLANLYALQDQSQEAIQLYEEAITSALKSADTISLFILHNNISDLSINEENVALASYHVPKTVEYAEYANSPYFSVAAKSLQGRLSFIKGDAKSAIRILEACAVEAKEINFDEILIQIYEYLSKSYVLDGDYRAAYNANSELQVYLSKQYETDKIQAIETATARFKLEQYELELKEQALQAEIDKQETKRQTQLFWVKIASGILFIFFLFLLYTYLRRRKLLKNLKQKNKQYLEEKEKTEELSKAKSRLFSNMTHELRTPMYGIIGISNMLLKNSRFDTEKEQINTLKFSADYLLSLINNALYFNKIDAEKNEELKENVFNIRKIVASVVDSIKFLNNGHPNEFIIEIDEDIPEKLKGDEIKLSQVLMNLLSNASKFTDDGIIVVRLKKLETIGEDKIKIGFSIKDNGIGIHPEKQKDIFNDFVQDNDFQQNNINGTGLGLPIVKKILKQLKSKIQLTSEVGDGTEVQFDIIYKVAKAIDLSIDNKRVDTDALRGKKILIVDDNKINRMVTQREVENYGAEATLAPGGEEAIKLFKEQDFDLILMDINMPGMNGFETTEYIRNINETIPILALTAVEREKVLEQNRFSLMDDIVIKPYKGEQFINTLAKHL</sequence>
<protein>
    <recommendedName>
        <fullName evidence="2">histidine kinase</fullName>
        <ecNumber evidence="2">2.7.13.3</ecNumber>
    </recommendedName>
</protein>
<dbReference type="EMBL" id="QRAO01000008">
    <property type="protein sequence ID" value="RDK83255.1"/>
    <property type="molecule type" value="Genomic_DNA"/>
</dbReference>
<keyword evidence="12" id="KW-1185">Reference proteome</keyword>
<comment type="caution">
    <text evidence="11">The sequence shown here is derived from an EMBL/GenBank/DDBJ whole genome shotgun (WGS) entry which is preliminary data.</text>
</comment>
<dbReference type="InterPro" id="IPR011990">
    <property type="entry name" value="TPR-like_helical_dom_sf"/>
</dbReference>
<dbReference type="InterPro" id="IPR036890">
    <property type="entry name" value="HATPase_C_sf"/>
</dbReference>
<dbReference type="InterPro" id="IPR001789">
    <property type="entry name" value="Sig_transdc_resp-reg_receiver"/>
</dbReference>
<dbReference type="Pfam" id="PF00072">
    <property type="entry name" value="Response_reg"/>
    <property type="match status" value="1"/>
</dbReference>
<dbReference type="Pfam" id="PF00512">
    <property type="entry name" value="HisKA"/>
    <property type="match status" value="1"/>
</dbReference>
<dbReference type="InterPro" id="IPR004358">
    <property type="entry name" value="Sig_transdc_His_kin-like_C"/>
</dbReference>
<keyword evidence="4" id="KW-0808">Transferase</keyword>
<evidence type="ECO:0000256" key="3">
    <source>
        <dbReference type="ARBA" id="ARBA00022553"/>
    </source>
</evidence>
<dbReference type="SUPFAM" id="SSF47384">
    <property type="entry name" value="Homodimeric domain of signal transducing histidine kinase"/>
    <property type="match status" value="1"/>
</dbReference>
<dbReference type="PANTHER" id="PTHR43047">
    <property type="entry name" value="TWO-COMPONENT HISTIDINE PROTEIN KINASE"/>
    <property type="match status" value="1"/>
</dbReference>
<feature type="domain" description="Histidine kinase" evidence="9">
    <location>
        <begin position="378"/>
        <end position="601"/>
    </location>
</feature>
<dbReference type="GO" id="GO:0000155">
    <property type="term" value="F:phosphorelay sensor kinase activity"/>
    <property type="evidence" value="ECO:0007669"/>
    <property type="project" value="InterPro"/>
</dbReference>
<accession>A0A370Q4G2</accession>
<dbReference type="Gene3D" id="1.10.287.130">
    <property type="match status" value="1"/>
</dbReference>
<dbReference type="PANTHER" id="PTHR43047:SF64">
    <property type="entry name" value="HISTIDINE KINASE CONTAINING CHEY-HOMOLOGOUS RECEIVER DOMAIN AND PAS DOMAIN-RELATED"/>
    <property type="match status" value="1"/>
</dbReference>
<gene>
    <name evidence="11" type="ORF">C8D94_10843</name>
</gene>
<dbReference type="PROSITE" id="PS50110">
    <property type="entry name" value="RESPONSE_REGULATORY"/>
    <property type="match status" value="1"/>
</dbReference>
<comment type="catalytic activity">
    <reaction evidence="1">
        <text>ATP + protein L-histidine = ADP + protein N-phospho-L-histidine.</text>
        <dbReference type="EC" id="2.7.13.3"/>
    </reaction>
</comment>
<dbReference type="InterPro" id="IPR011006">
    <property type="entry name" value="CheY-like_superfamily"/>
</dbReference>
<feature type="coiled-coil region" evidence="7">
    <location>
        <begin position="341"/>
        <end position="371"/>
    </location>
</feature>
<evidence type="ECO:0000256" key="4">
    <source>
        <dbReference type="ARBA" id="ARBA00022679"/>
    </source>
</evidence>
<evidence type="ECO:0000259" key="10">
    <source>
        <dbReference type="PROSITE" id="PS50110"/>
    </source>
</evidence>
<dbReference type="EC" id="2.7.13.3" evidence="2"/>
<dbReference type="RefSeq" id="WP_147278573.1">
    <property type="nucleotide sequence ID" value="NZ_QRAO01000008.1"/>
</dbReference>
<dbReference type="InterPro" id="IPR003594">
    <property type="entry name" value="HATPase_dom"/>
</dbReference>
<organism evidence="11 12">
    <name type="scientific">Marinirhabdus gelatinilytica</name>
    <dbReference type="NCBI Taxonomy" id="1703343"/>
    <lineage>
        <taxon>Bacteria</taxon>
        <taxon>Pseudomonadati</taxon>
        <taxon>Bacteroidota</taxon>
        <taxon>Flavobacteriia</taxon>
        <taxon>Flavobacteriales</taxon>
        <taxon>Flavobacteriaceae</taxon>
    </lineage>
</organism>
<reference evidence="11 12" key="1">
    <citation type="submission" date="2018-07" db="EMBL/GenBank/DDBJ databases">
        <title>Genomic Encyclopedia of Type Strains, Phase IV (KMG-IV): sequencing the most valuable type-strain genomes for metagenomic binning, comparative biology and taxonomic classification.</title>
        <authorList>
            <person name="Goeker M."/>
        </authorList>
    </citation>
    <scope>NUCLEOTIDE SEQUENCE [LARGE SCALE GENOMIC DNA]</scope>
    <source>
        <strain evidence="11 12">DSM 101478</strain>
    </source>
</reference>
<dbReference type="SMART" id="SM00448">
    <property type="entry name" value="REC"/>
    <property type="match status" value="1"/>
</dbReference>
<dbReference type="PRINTS" id="PR00344">
    <property type="entry name" value="BCTRLSENSOR"/>
</dbReference>
<dbReference type="Gene3D" id="3.40.50.2300">
    <property type="match status" value="1"/>
</dbReference>
<dbReference type="Proteomes" id="UP000255317">
    <property type="component" value="Unassembled WGS sequence"/>
</dbReference>
<evidence type="ECO:0000256" key="8">
    <source>
        <dbReference type="SAM" id="Phobius"/>
    </source>
</evidence>
<dbReference type="SUPFAM" id="SSF55874">
    <property type="entry name" value="ATPase domain of HSP90 chaperone/DNA topoisomerase II/histidine kinase"/>
    <property type="match status" value="1"/>
</dbReference>
<keyword evidence="8" id="KW-0472">Membrane</keyword>
<evidence type="ECO:0000313" key="12">
    <source>
        <dbReference type="Proteomes" id="UP000255317"/>
    </source>
</evidence>
<dbReference type="InterPro" id="IPR005467">
    <property type="entry name" value="His_kinase_dom"/>
</dbReference>
<feature type="domain" description="Response regulatory" evidence="10">
    <location>
        <begin position="623"/>
        <end position="737"/>
    </location>
</feature>
<keyword evidence="8" id="KW-1133">Transmembrane helix</keyword>
<evidence type="ECO:0000256" key="7">
    <source>
        <dbReference type="SAM" id="Coils"/>
    </source>
</evidence>
<keyword evidence="7" id="KW-0175">Coiled coil</keyword>
<dbReference type="SUPFAM" id="SSF52172">
    <property type="entry name" value="CheY-like"/>
    <property type="match status" value="1"/>
</dbReference>
<keyword evidence="3 6" id="KW-0597">Phosphoprotein</keyword>
<evidence type="ECO:0000256" key="2">
    <source>
        <dbReference type="ARBA" id="ARBA00012438"/>
    </source>
</evidence>
<proteinExistence type="predicted"/>
<evidence type="ECO:0000313" key="11">
    <source>
        <dbReference type="EMBL" id="RDK83255.1"/>
    </source>
</evidence>
<dbReference type="OrthoDB" id="4457677at2"/>
<dbReference type="Gene3D" id="3.30.565.10">
    <property type="entry name" value="Histidine kinase-like ATPase, C-terminal domain"/>
    <property type="match status" value="1"/>
</dbReference>
<dbReference type="InterPro" id="IPR036097">
    <property type="entry name" value="HisK_dim/P_sf"/>
</dbReference>
<feature type="modified residue" description="4-aspartylphosphate" evidence="6">
    <location>
        <position position="672"/>
    </location>
</feature>
<evidence type="ECO:0000256" key="1">
    <source>
        <dbReference type="ARBA" id="ARBA00000085"/>
    </source>
</evidence>